<dbReference type="EMBL" id="FNCJ01000003">
    <property type="protein sequence ID" value="SDG35827.1"/>
    <property type="molecule type" value="Genomic_DNA"/>
</dbReference>
<dbReference type="Gene3D" id="1.10.10.10">
    <property type="entry name" value="Winged helix-like DNA-binding domain superfamily/Winged helix DNA-binding domain"/>
    <property type="match status" value="1"/>
</dbReference>
<dbReference type="InterPro" id="IPR036388">
    <property type="entry name" value="WH-like_DNA-bd_sf"/>
</dbReference>
<dbReference type="Proteomes" id="UP000199706">
    <property type="component" value="Unassembled WGS sequence"/>
</dbReference>
<evidence type="ECO:0000256" key="1">
    <source>
        <dbReference type="ARBA" id="ARBA00006479"/>
    </source>
</evidence>
<name>A0A1G7TKG5_9BURK</name>
<dbReference type="Pfam" id="PF00480">
    <property type="entry name" value="ROK"/>
    <property type="match status" value="1"/>
</dbReference>
<sequence>MDTTGTRPPLKRTVGSNQVGMRQFNERIVLQAIRLHGPLAKADVSRLTRLSMQTVSMIVDRLIDDGLLARQPRVRGRIGQPSVPIALRPEGAYTIGIKVGRRSLDVLAMDFVGHVCSRDVLEYAYPDPRVLFPALEAKLARVNETLGERAKQVVGVGVAAPLWLGGWRDFLGAPPDALDAWHDIDIRARIAAMTGLPVEFAKDTTAACAAELVMGQGRGIHNFLYLFVGTFIGGGLVIDGRLHGGPHGNAGAVGSIPLMDATGQPQDSSAWPGVRQPARQLLHAASGFVLEQRLSDAGAPAAAAHDHRALAPEWWRHTERWLDTACPAIAGALINATALLDLEAVVIDGELDRQLVREIIRRTERVLDGFEWEGMARPQLLEGTIGADARAMGGAILPLYAHFAPVHELFLKPATEPGF</sequence>
<dbReference type="Gene3D" id="3.30.420.40">
    <property type="match status" value="2"/>
</dbReference>
<reference evidence="3 4" key="1">
    <citation type="submission" date="2016-10" db="EMBL/GenBank/DDBJ databases">
        <authorList>
            <person name="de Groot N.N."/>
        </authorList>
    </citation>
    <scope>NUCLEOTIDE SEQUENCE [LARGE SCALE GENOMIC DNA]</scope>
    <source>
        <strain evidence="3 4">LMG 2247</strain>
    </source>
</reference>
<dbReference type="Pfam" id="PF12802">
    <property type="entry name" value="MarR_2"/>
    <property type="match status" value="1"/>
</dbReference>
<dbReference type="InterPro" id="IPR000835">
    <property type="entry name" value="HTH_MarR-typ"/>
</dbReference>
<dbReference type="GO" id="GO:0003700">
    <property type="term" value="F:DNA-binding transcription factor activity"/>
    <property type="evidence" value="ECO:0007669"/>
    <property type="project" value="InterPro"/>
</dbReference>
<gene>
    <name evidence="3" type="ORF">SAMN05216466_10359</name>
</gene>
<keyword evidence="3" id="KW-0808">Transferase</keyword>
<dbReference type="InterPro" id="IPR036390">
    <property type="entry name" value="WH_DNA-bd_sf"/>
</dbReference>
<keyword evidence="3" id="KW-0418">Kinase</keyword>
<dbReference type="PANTHER" id="PTHR18964:SF149">
    <property type="entry name" value="BIFUNCTIONAL UDP-N-ACETYLGLUCOSAMINE 2-EPIMERASE_N-ACETYLMANNOSAMINE KINASE"/>
    <property type="match status" value="1"/>
</dbReference>
<feature type="domain" description="HTH marR-type" evidence="2">
    <location>
        <begin position="27"/>
        <end position="73"/>
    </location>
</feature>
<dbReference type="SUPFAM" id="SSF46785">
    <property type="entry name" value="Winged helix' DNA-binding domain"/>
    <property type="match status" value="1"/>
</dbReference>
<proteinExistence type="inferred from homology"/>
<comment type="similarity">
    <text evidence="1">Belongs to the ROK (NagC/XylR) family.</text>
</comment>
<evidence type="ECO:0000313" key="3">
    <source>
        <dbReference type="EMBL" id="SDG35827.1"/>
    </source>
</evidence>
<dbReference type="GO" id="GO:0016301">
    <property type="term" value="F:kinase activity"/>
    <property type="evidence" value="ECO:0007669"/>
    <property type="project" value="UniProtKB-KW"/>
</dbReference>
<dbReference type="PANTHER" id="PTHR18964">
    <property type="entry name" value="ROK (REPRESSOR, ORF, KINASE) FAMILY"/>
    <property type="match status" value="1"/>
</dbReference>
<dbReference type="AlphaFoldDB" id="A0A1G7TKG5"/>
<accession>A0A1G7TKG5</accession>
<dbReference type="SUPFAM" id="SSF53067">
    <property type="entry name" value="Actin-like ATPase domain"/>
    <property type="match status" value="1"/>
</dbReference>
<dbReference type="CDD" id="cd23763">
    <property type="entry name" value="ASKHA_ATPase_ROK"/>
    <property type="match status" value="1"/>
</dbReference>
<protein>
    <submittedName>
        <fullName evidence="3">Sugar kinase of the NBD/HSP70 family, may contain an N-terminal HTH domain</fullName>
    </submittedName>
</protein>
<evidence type="ECO:0000313" key="4">
    <source>
        <dbReference type="Proteomes" id="UP000199706"/>
    </source>
</evidence>
<organism evidence="3 4">
    <name type="scientific">Paraburkholderia phenazinium</name>
    <dbReference type="NCBI Taxonomy" id="60549"/>
    <lineage>
        <taxon>Bacteria</taxon>
        <taxon>Pseudomonadati</taxon>
        <taxon>Pseudomonadota</taxon>
        <taxon>Betaproteobacteria</taxon>
        <taxon>Burkholderiales</taxon>
        <taxon>Burkholderiaceae</taxon>
        <taxon>Paraburkholderia</taxon>
    </lineage>
</organism>
<evidence type="ECO:0000259" key="2">
    <source>
        <dbReference type="Pfam" id="PF12802"/>
    </source>
</evidence>
<dbReference type="OrthoDB" id="8595273at2"/>
<dbReference type="InterPro" id="IPR000600">
    <property type="entry name" value="ROK"/>
</dbReference>
<dbReference type="RefSeq" id="WP_090683102.1">
    <property type="nucleotide sequence ID" value="NZ_CADERL010000022.1"/>
</dbReference>
<dbReference type="InterPro" id="IPR043129">
    <property type="entry name" value="ATPase_NBD"/>
</dbReference>